<dbReference type="InterPro" id="IPR052529">
    <property type="entry name" value="Bact_Transport_Assoc"/>
</dbReference>
<keyword evidence="1" id="KW-0812">Transmembrane</keyword>
<feature type="transmembrane region" description="Helical" evidence="1">
    <location>
        <begin position="244"/>
        <end position="265"/>
    </location>
</feature>
<feature type="transmembrane region" description="Helical" evidence="1">
    <location>
        <begin position="347"/>
        <end position="365"/>
    </location>
</feature>
<keyword evidence="1" id="KW-0472">Membrane</keyword>
<dbReference type="Proteomes" id="UP000066480">
    <property type="component" value="Chromosome"/>
</dbReference>
<keyword evidence="1" id="KW-1133">Transmembrane helix</keyword>
<dbReference type="AlphaFoldDB" id="A0A0K1JFN6"/>
<feature type="transmembrane region" description="Helical" evidence="1">
    <location>
        <begin position="153"/>
        <end position="171"/>
    </location>
</feature>
<dbReference type="Pfam" id="PF04235">
    <property type="entry name" value="DUF418"/>
    <property type="match status" value="1"/>
</dbReference>
<feature type="transmembrane region" description="Helical" evidence="1">
    <location>
        <begin position="101"/>
        <end position="119"/>
    </location>
</feature>
<feature type="domain" description="DUF418" evidence="2">
    <location>
        <begin position="223"/>
        <end position="387"/>
    </location>
</feature>
<dbReference type="PANTHER" id="PTHR30590:SF2">
    <property type="entry name" value="INNER MEMBRANE PROTEIN"/>
    <property type="match status" value="1"/>
</dbReference>
<dbReference type="EMBL" id="CP011112">
    <property type="protein sequence ID" value="AKU15405.1"/>
    <property type="molecule type" value="Genomic_DNA"/>
</dbReference>
<sequence length="392" mass="42045">MTTTTAPVQRGPVLRTERSLAPDLTRGAMLLFIALANAANCAFASQPGIDPTPHGFQRVINFLMVTLVDSRAYPVFAVMFGYGLIQIARRQEAAGTDARRVLLRRNGFLVAFGLVHATLLYFGDFLGAYGIVGILATLLLVRRSDKFHRISVALWGIQLVYVVLTALPVLSNTPGNATITNTTNNSLANSSYIGSMMDRIAEWPMHTVTVIPIIVIVWSGMWAARKGILENPAAHTRLLKGVAAVGLSVTVLSALPYAAVAGGWLHVDAASVDAMAQLHAVGGQFGGPGYVALITLIALRISNNRKPNEFVRSVSALGQRSMTGYLFQSVCWVLIFAPFALDLGGSTEIAVLAAVGVWALSLVGARAMDRSGYRGPAEMALRRLVYKPQGQR</sequence>
<keyword evidence="4" id="KW-1185">Reference proteome</keyword>
<dbReference type="OrthoDB" id="2388539at2"/>
<dbReference type="KEGG" id="lmoi:VV02_05205"/>
<organism evidence="3 4">
    <name type="scientific">Luteipulveratus mongoliensis</name>
    <dbReference type="NCBI Taxonomy" id="571913"/>
    <lineage>
        <taxon>Bacteria</taxon>
        <taxon>Bacillati</taxon>
        <taxon>Actinomycetota</taxon>
        <taxon>Actinomycetes</taxon>
        <taxon>Micrococcales</taxon>
        <taxon>Dermacoccaceae</taxon>
        <taxon>Luteipulveratus</taxon>
    </lineage>
</organism>
<feature type="transmembrane region" description="Helical" evidence="1">
    <location>
        <begin position="285"/>
        <end position="302"/>
    </location>
</feature>
<accession>A0A0K1JFN6</accession>
<dbReference type="InterPro" id="IPR007349">
    <property type="entry name" value="DUF418"/>
</dbReference>
<dbReference type="RefSeq" id="WP_052590292.1">
    <property type="nucleotide sequence ID" value="NZ_CP011112.1"/>
</dbReference>
<evidence type="ECO:0000259" key="2">
    <source>
        <dbReference type="Pfam" id="PF04235"/>
    </source>
</evidence>
<feature type="transmembrane region" description="Helical" evidence="1">
    <location>
        <begin position="125"/>
        <end position="141"/>
    </location>
</feature>
<evidence type="ECO:0000313" key="3">
    <source>
        <dbReference type="EMBL" id="AKU15405.1"/>
    </source>
</evidence>
<name>A0A0K1JFN6_9MICO</name>
<feature type="transmembrane region" description="Helical" evidence="1">
    <location>
        <begin position="323"/>
        <end position="341"/>
    </location>
</feature>
<evidence type="ECO:0000256" key="1">
    <source>
        <dbReference type="SAM" id="Phobius"/>
    </source>
</evidence>
<dbReference type="PANTHER" id="PTHR30590">
    <property type="entry name" value="INNER MEMBRANE PROTEIN"/>
    <property type="match status" value="1"/>
</dbReference>
<reference evidence="3 4" key="1">
    <citation type="submission" date="2015-03" db="EMBL/GenBank/DDBJ databases">
        <title>Luteipulveratus halotolerans sp. nov., a novel actinobacterium (Dermacoccaceae) from Sarawak, Malaysia.</title>
        <authorList>
            <person name="Juboi H."/>
            <person name="Basik A."/>
            <person name="Shamsul S.S."/>
            <person name="Arnold P."/>
            <person name="Schmitt E.K."/>
            <person name="Sanglier J.-J."/>
            <person name="Yeo T."/>
        </authorList>
    </citation>
    <scope>NUCLEOTIDE SEQUENCE [LARGE SCALE GENOMIC DNA]</scope>
    <source>
        <strain evidence="3 4">MN07-A0370</strain>
    </source>
</reference>
<protein>
    <recommendedName>
        <fullName evidence="2">DUF418 domain-containing protein</fullName>
    </recommendedName>
</protein>
<gene>
    <name evidence="3" type="ORF">VV02_05205</name>
</gene>
<proteinExistence type="predicted"/>
<dbReference type="PATRIC" id="fig|571913.6.peg.1061"/>
<dbReference type="STRING" id="571913.VV02_05205"/>
<evidence type="ECO:0000313" key="4">
    <source>
        <dbReference type="Proteomes" id="UP000066480"/>
    </source>
</evidence>
<feature type="transmembrane region" description="Helical" evidence="1">
    <location>
        <begin position="203"/>
        <end position="224"/>
    </location>
</feature>